<evidence type="ECO:0000313" key="9">
    <source>
        <dbReference type="EMBL" id="PWJ36145.1"/>
    </source>
</evidence>
<dbReference type="SUPFAM" id="SSF53474">
    <property type="entry name" value="alpha/beta-Hydrolases"/>
    <property type="match status" value="1"/>
</dbReference>
<keyword evidence="10" id="KW-1185">Reference proteome</keyword>
<sequence>MKNLIQAPVAKKEEKVLEIHGHKRVDPYYWMREREDKEVLAYLEAENSYTAEVMAPFKSLEDKLFAEIKGRIQEKDMSVPYLLNGYYYYTRYEEGQEYPIYCRKKGSLEVEEQVILNVNEKAKGHSFYTVGGMSISSENDILAFAADTKGRRIYTIYFVNLETGEQYTDTIENVTGDITWANDNKTLFYTRQDEETLRAFQVLRHKLGEAVEEDVLVYEEKDETFTVYVHRTKSKKFIVLGSYSTLSTESQLIPADQPEQEPRIFLPREAKHEYSIAHYENSFYIVTNWKAQNFRLMVTDEENTAKSAWKEVIGHREDVLLEGLDIFKNYLVVEERKEGLAQIRIIKWDGSGEYYLDFGEPTYTAGTSLNPDFNTDILRYQYNSLTTPASVFDFDMNTKEKTLLKQQEVLGDFDAGAYTAERIYAEAEDGAKIPISLVYKNGLEKDGNNPVYLTAYGAYGYSYDPYFSSVRLSLLDRGFVFAIAHVRGGEEMGRKWYEDGKMMHKKNTFTDFIASAEALIAAKFTSTEKLVVNGGSAGGLLMGAVVNLRPDLFKVVVSEVPFVDVITTMLDTSIPLTTGEYDEWGNPNEKESYDYMLSYSPYDQVEAKSYPSMLVTSGLHDSQVQYWEPTKWVAKLRDLKTDHNTLLLKTNMDAGHGGASGRFERYREVAFEFAYVLAQLGIVE</sequence>
<comment type="caution">
    <text evidence="9">The sequence shown here is derived from an EMBL/GenBank/DDBJ whole genome shotgun (WGS) entry which is preliminary data.</text>
</comment>
<feature type="domain" description="Peptidase S9A N-terminal" evidence="8">
    <location>
        <begin position="8"/>
        <end position="407"/>
    </location>
</feature>
<reference evidence="9 10" key="1">
    <citation type="submission" date="2018-03" db="EMBL/GenBank/DDBJ databases">
        <title>Genomic Encyclopedia of Archaeal and Bacterial Type Strains, Phase II (KMG-II): from individual species to whole genera.</title>
        <authorList>
            <person name="Goeker M."/>
        </authorList>
    </citation>
    <scope>NUCLEOTIDE SEQUENCE [LARGE SCALE GENOMIC DNA]</scope>
    <source>
        <strain evidence="9 10">DSM 28229</strain>
    </source>
</reference>
<evidence type="ECO:0000256" key="5">
    <source>
        <dbReference type="ARBA" id="ARBA00060121"/>
    </source>
</evidence>
<dbReference type="GO" id="GO:0006508">
    <property type="term" value="P:proteolysis"/>
    <property type="evidence" value="ECO:0007669"/>
    <property type="project" value="UniProtKB-KW"/>
</dbReference>
<dbReference type="EMBL" id="QGDO01000009">
    <property type="protein sequence ID" value="PWJ36145.1"/>
    <property type="molecule type" value="Genomic_DNA"/>
</dbReference>
<dbReference type="FunFam" id="3.40.50.1820:FF:000005">
    <property type="entry name" value="Prolyl endopeptidase"/>
    <property type="match status" value="1"/>
</dbReference>
<dbReference type="GO" id="GO:0004252">
    <property type="term" value="F:serine-type endopeptidase activity"/>
    <property type="evidence" value="ECO:0007669"/>
    <property type="project" value="InterPro"/>
</dbReference>
<dbReference type="InterPro" id="IPR051543">
    <property type="entry name" value="Serine_Peptidase_S9A"/>
</dbReference>
<dbReference type="PANTHER" id="PTHR11757">
    <property type="entry name" value="PROTEASE FAMILY S9A OLIGOPEPTIDASE"/>
    <property type="match status" value="1"/>
</dbReference>
<evidence type="ECO:0000313" key="10">
    <source>
        <dbReference type="Proteomes" id="UP000245535"/>
    </source>
</evidence>
<evidence type="ECO:0000259" key="7">
    <source>
        <dbReference type="Pfam" id="PF00326"/>
    </source>
</evidence>
<comment type="similarity">
    <text evidence="1">Belongs to the peptidase S9A family.</text>
</comment>
<name>A0A315Z1G3_SEDFL</name>
<evidence type="ECO:0000256" key="4">
    <source>
        <dbReference type="ARBA" id="ARBA00022825"/>
    </source>
</evidence>
<dbReference type="InterPro" id="IPR001375">
    <property type="entry name" value="Peptidase_S9_cat"/>
</dbReference>
<dbReference type="InterPro" id="IPR029058">
    <property type="entry name" value="AB_hydrolase_fold"/>
</dbReference>
<dbReference type="Gene3D" id="2.130.10.120">
    <property type="entry name" value="Prolyl oligopeptidase, N-terminal domain"/>
    <property type="match status" value="1"/>
</dbReference>
<keyword evidence="4" id="KW-0720">Serine protease</keyword>
<dbReference type="InterPro" id="IPR002470">
    <property type="entry name" value="Peptidase_S9A"/>
</dbReference>
<feature type="domain" description="Peptidase S9 prolyl oligopeptidase catalytic" evidence="7">
    <location>
        <begin position="466"/>
        <end position="681"/>
    </location>
</feature>
<dbReference type="PANTHER" id="PTHR11757:SF19">
    <property type="entry name" value="PROLYL ENDOPEPTIDASE-LIKE"/>
    <property type="match status" value="1"/>
</dbReference>
<keyword evidence="2" id="KW-0645">Protease</keyword>
<evidence type="ECO:0000259" key="8">
    <source>
        <dbReference type="Pfam" id="PF02897"/>
    </source>
</evidence>
<organism evidence="9 10">
    <name type="scientific">Sediminitomix flava</name>
    <dbReference type="NCBI Taxonomy" id="379075"/>
    <lineage>
        <taxon>Bacteria</taxon>
        <taxon>Pseudomonadati</taxon>
        <taxon>Bacteroidota</taxon>
        <taxon>Cytophagia</taxon>
        <taxon>Cytophagales</taxon>
        <taxon>Flammeovirgaceae</taxon>
        <taxon>Sediminitomix</taxon>
    </lineage>
</organism>
<evidence type="ECO:0000256" key="2">
    <source>
        <dbReference type="ARBA" id="ARBA00022670"/>
    </source>
</evidence>
<evidence type="ECO:0000256" key="3">
    <source>
        <dbReference type="ARBA" id="ARBA00022801"/>
    </source>
</evidence>
<keyword evidence="3" id="KW-0378">Hydrolase</keyword>
<dbReference type="RefSeq" id="WP_109622600.1">
    <property type="nucleotide sequence ID" value="NZ_QGDO01000009.1"/>
</dbReference>
<proteinExistence type="inferred from homology"/>
<dbReference type="AlphaFoldDB" id="A0A315Z1G3"/>
<dbReference type="InterPro" id="IPR023302">
    <property type="entry name" value="Pept_S9A_N"/>
</dbReference>
<dbReference type="PRINTS" id="PR00862">
    <property type="entry name" value="PROLIGOPTASE"/>
</dbReference>
<dbReference type="SUPFAM" id="SSF50993">
    <property type="entry name" value="Peptidase/esterase 'gauge' domain"/>
    <property type="match status" value="1"/>
</dbReference>
<comment type="function">
    <text evidence="5">Cleaves peptide bonds on the C-terminal side of prolyl residues within peptides that are up to approximately 30 amino acids long. Has an absolute requirement for an X-Pro bond in the trans configuration immediately preceding the Pro-Y scissible bond.</text>
</comment>
<dbReference type="OrthoDB" id="9801421at2"/>
<evidence type="ECO:0000256" key="1">
    <source>
        <dbReference type="ARBA" id="ARBA00005228"/>
    </source>
</evidence>
<dbReference type="Pfam" id="PF00326">
    <property type="entry name" value="Peptidase_S9"/>
    <property type="match status" value="1"/>
</dbReference>
<dbReference type="Proteomes" id="UP000245535">
    <property type="component" value="Unassembled WGS sequence"/>
</dbReference>
<evidence type="ECO:0000256" key="6">
    <source>
        <dbReference type="ARBA" id="ARBA00081187"/>
    </source>
</evidence>
<dbReference type="Gene3D" id="3.40.50.1820">
    <property type="entry name" value="alpha/beta hydrolase"/>
    <property type="match status" value="1"/>
</dbReference>
<dbReference type="Pfam" id="PF02897">
    <property type="entry name" value="Peptidase_S9_N"/>
    <property type="match status" value="1"/>
</dbReference>
<accession>A0A315Z1G3</accession>
<gene>
    <name evidence="9" type="ORF">BC781_109164</name>
</gene>
<protein>
    <recommendedName>
        <fullName evidence="6">Proline-specific endopeptidase</fullName>
    </recommendedName>
</protein>